<keyword evidence="6 7" id="KW-0418">Kinase</keyword>
<dbReference type="PRINTS" id="PR00094">
    <property type="entry name" value="ADENYLTKNASE"/>
</dbReference>
<evidence type="ECO:0000256" key="1">
    <source>
        <dbReference type="ARBA" id="ARBA00000582"/>
    </source>
</evidence>
<evidence type="ECO:0000256" key="7">
    <source>
        <dbReference type="RuleBase" id="RU003330"/>
    </source>
</evidence>
<dbReference type="SUPFAM" id="SSF52540">
    <property type="entry name" value="P-loop containing nucleoside triphosphate hydrolases"/>
    <property type="match status" value="1"/>
</dbReference>
<evidence type="ECO:0000313" key="8">
    <source>
        <dbReference type="EMBL" id="KAK9825426.1"/>
    </source>
</evidence>
<evidence type="ECO:0000256" key="3">
    <source>
        <dbReference type="ARBA" id="ARBA00012955"/>
    </source>
</evidence>
<dbReference type="InterPro" id="IPR006259">
    <property type="entry name" value="Adenyl_kin_sub"/>
</dbReference>
<evidence type="ECO:0000313" key="9">
    <source>
        <dbReference type="Proteomes" id="UP001445335"/>
    </source>
</evidence>
<keyword evidence="5" id="KW-0547">Nucleotide-binding</keyword>
<keyword evidence="4 7" id="KW-0808">Transferase</keyword>
<dbReference type="InterPro" id="IPR000850">
    <property type="entry name" value="Adenylat/UMP-CMP_kin"/>
</dbReference>
<dbReference type="AlphaFoldDB" id="A0AAW1QW17"/>
<proteinExistence type="inferred from homology"/>
<dbReference type="CDD" id="cd01428">
    <property type="entry name" value="ADK"/>
    <property type="match status" value="1"/>
</dbReference>
<organism evidence="8 9">
    <name type="scientific">Elliptochloris bilobata</name>
    <dbReference type="NCBI Taxonomy" id="381761"/>
    <lineage>
        <taxon>Eukaryota</taxon>
        <taxon>Viridiplantae</taxon>
        <taxon>Chlorophyta</taxon>
        <taxon>core chlorophytes</taxon>
        <taxon>Trebouxiophyceae</taxon>
        <taxon>Trebouxiophyceae incertae sedis</taxon>
        <taxon>Elliptochloris clade</taxon>
        <taxon>Elliptochloris</taxon>
    </lineage>
</organism>
<sequence length="212" mass="22851">MIAGAPAAGKGTQCQRIVEKFGLVHVSAGDLLREEVAAGTSAGQRAKGFMDEGRLVPNEVVVGMVKARLACDDAQVHGWLLDGYPRSAEQAEAIQEAGIRPDIFILIEVPDEELVERVTGRRLDPETGEIYHMSFKPPPEAVVGRLVQRSDDTEDKLRTRLATHHANVAAVVGYYKDVLVQVNGARPMDEVFSNIDGALSAFVEDHVPAAAA</sequence>
<comment type="caution">
    <text evidence="8">The sequence shown here is derived from an EMBL/GenBank/DDBJ whole genome shotgun (WGS) entry which is preliminary data.</text>
</comment>
<protein>
    <recommendedName>
        <fullName evidence="3">adenylate kinase</fullName>
        <ecNumber evidence="3">2.7.4.3</ecNumber>
    </recommendedName>
</protein>
<dbReference type="InterPro" id="IPR033690">
    <property type="entry name" value="Adenylat_kinase_CS"/>
</dbReference>
<keyword evidence="9" id="KW-1185">Reference proteome</keyword>
<dbReference type="EC" id="2.7.4.3" evidence="3"/>
<dbReference type="Gene3D" id="3.40.50.300">
    <property type="entry name" value="P-loop containing nucleotide triphosphate hydrolases"/>
    <property type="match status" value="1"/>
</dbReference>
<reference evidence="8 9" key="1">
    <citation type="journal article" date="2024" name="Nat. Commun.">
        <title>Phylogenomics reveals the evolutionary origins of lichenization in chlorophyte algae.</title>
        <authorList>
            <person name="Puginier C."/>
            <person name="Libourel C."/>
            <person name="Otte J."/>
            <person name="Skaloud P."/>
            <person name="Haon M."/>
            <person name="Grisel S."/>
            <person name="Petersen M."/>
            <person name="Berrin J.G."/>
            <person name="Delaux P.M."/>
            <person name="Dal Grande F."/>
            <person name="Keller J."/>
        </authorList>
    </citation>
    <scope>NUCLEOTIDE SEQUENCE [LARGE SCALE GENOMIC DNA]</scope>
    <source>
        <strain evidence="8 9">SAG 245.80</strain>
    </source>
</reference>
<dbReference type="PANTHER" id="PTHR23359">
    <property type="entry name" value="NUCLEOTIDE KINASE"/>
    <property type="match status" value="1"/>
</dbReference>
<gene>
    <name evidence="8" type="ORF">WJX81_005362</name>
</gene>
<evidence type="ECO:0000256" key="6">
    <source>
        <dbReference type="ARBA" id="ARBA00022777"/>
    </source>
</evidence>
<dbReference type="InterPro" id="IPR027417">
    <property type="entry name" value="P-loop_NTPase"/>
</dbReference>
<dbReference type="HAMAP" id="MF_00235">
    <property type="entry name" value="Adenylate_kinase_Adk"/>
    <property type="match status" value="1"/>
</dbReference>
<dbReference type="NCBIfam" id="TIGR01351">
    <property type="entry name" value="adk"/>
    <property type="match status" value="1"/>
</dbReference>
<dbReference type="Proteomes" id="UP001445335">
    <property type="component" value="Unassembled WGS sequence"/>
</dbReference>
<dbReference type="GO" id="GO:0004017">
    <property type="term" value="F:AMP kinase activity"/>
    <property type="evidence" value="ECO:0007669"/>
    <property type="project" value="UniProtKB-EC"/>
</dbReference>
<comment type="similarity">
    <text evidence="2 7">Belongs to the adenylate kinase family.</text>
</comment>
<dbReference type="EMBL" id="JALJOU010000074">
    <property type="protein sequence ID" value="KAK9825426.1"/>
    <property type="molecule type" value="Genomic_DNA"/>
</dbReference>
<dbReference type="GO" id="GO:0005524">
    <property type="term" value="F:ATP binding"/>
    <property type="evidence" value="ECO:0007669"/>
    <property type="project" value="InterPro"/>
</dbReference>
<evidence type="ECO:0000256" key="2">
    <source>
        <dbReference type="ARBA" id="ARBA00007220"/>
    </source>
</evidence>
<dbReference type="PROSITE" id="PS00113">
    <property type="entry name" value="ADENYLATE_KINASE"/>
    <property type="match status" value="1"/>
</dbReference>
<accession>A0AAW1QW17</accession>
<dbReference type="Pfam" id="PF00406">
    <property type="entry name" value="ADK"/>
    <property type="match status" value="1"/>
</dbReference>
<evidence type="ECO:0000256" key="5">
    <source>
        <dbReference type="ARBA" id="ARBA00022741"/>
    </source>
</evidence>
<comment type="catalytic activity">
    <reaction evidence="1">
        <text>AMP + ATP = 2 ADP</text>
        <dbReference type="Rhea" id="RHEA:12973"/>
        <dbReference type="ChEBI" id="CHEBI:30616"/>
        <dbReference type="ChEBI" id="CHEBI:456215"/>
        <dbReference type="ChEBI" id="CHEBI:456216"/>
        <dbReference type="EC" id="2.7.4.3"/>
    </reaction>
</comment>
<name>A0AAW1QW17_9CHLO</name>
<evidence type="ECO:0000256" key="4">
    <source>
        <dbReference type="ARBA" id="ARBA00022679"/>
    </source>
</evidence>